<dbReference type="PANTHER" id="PTHR30047">
    <property type="entry name" value="HIGH-AFFINITY CHOLINE TRANSPORT PROTEIN-RELATED"/>
    <property type="match status" value="1"/>
</dbReference>
<proteinExistence type="predicted"/>
<dbReference type="GO" id="GO:0022857">
    <property type="term" value="F:transmembrane transporter activity"/>
    <property type="evidence" value="ECO:0007669"/>
    <property type="project" value="InterPro"/>
</dbReference>
<feature type="non-terminal residue" evidence="8">
    <location>
        <position position="1"/>
    </location>
</feature>
<evidence type="ECO:0000256" key="1">
    <source>
        <dbReference type="ARBA" id="ARBA00004651"/>
    </source>
</evidence>
<protein>
    <recommendedName>
        <fullName evidence="9">Choline transporter</fullName>
    </recommendedName>
</protein>
<evidence type="ECO:0000256" key="5">
    <source>
        <dbReference type="ARBA" id="ARBA00022989"/>
    </source>
</evidence>
<evidence type="ECO:0000256" key="3">
    <source>
        <dbReference type="ARBA" id="ARBA00022475"/>
    </source>
</evidence>
<dbReference type="AlphaFoldDB" id="A0A382MX55"/>
<sequence>SLGLGVPLVSALTAECFEVENTVTTKLIVLAIWAAMFGTSTYRGLTRGIKVLADINIGLAIGCIFFVLLVGPTVFILDMTVNSIGLLVDNFFRMSLWLDPIANSGFPETWTVFYWAWWLAYAPMMGLFFGRISRGRTIRQLLIGVIGWGTAGTAFFMAIANGYSLHLELTGAFPVVETLNNTDMSVMVAKILAQLPGEKIILFVFIVLCLIFYATSMDSAAYILASICTGDLKSSEEPARYNRILWALALVAITAGLVVSGGLDTVKSITVLSSVALIPICTMMAVSIYRWLRRRESVS</sequence>
<evidence type="ECO:0000256" key="4">
    <source>
        <dbReference type="ARBA" id="ARBA00022692"/>
    </source>
</evidence>
<evidence type="ECO:0000256" key="7">
    <source>
        <dbReference type="SAM" id="Phobius"/>
    </source>
</evidence>
<keyword evidence="6 7" id="KW-0472">Membrane</keyword>
<feature type="transmembrane region" description="Helical" evidence="7">
    <location>
        <begin position="200"/>
        <end position="224"/>
    </location>
</feature>
<feature type="transmembrane region" description="Helical" evidence="7">
    <location>
        <begin position="269"/>
        <end position="292"/>
    </location>
</feature>
<evidence type="ECO:0000313" key="8">
    <source>
        <dbReference type="EMBL" id="SVC52357.1"/>
    </source>
</evidence>
<keyword evidence="3" id="KW-1003">Cell membrane</keyword>
<keyword evidence="2" id="KW-0813">Transport</keyword>
<feature type="transmembrane region" description="Helical" evidence="7">
    <location>
        <begin position="57"/>
        <end position="77"/>
    </location>
</feature>
<keyword evidence="5 7" id="KW-1133">Transmembrane helix</keyword>
<gene>
    <name evidence="8" type="ORF">METZ01_LOCUS305211</name>
</gene>
<dbReference type="EMBL" id="UINC01095905">
    <property type="protein sequence ID" value="SVC52357.1"/>
    <property type="molecule type" value="Genomic_DNA"/>
</dbReference>
<feature type="transmembrane region" description="Helical" evidence="7">
    <location>
        <begin position="141"/>
        <end position="160"/>
    </location>
</feature>
<name>A0A382MX55_9ZZZZ</name>
<evidence type="ECO:0000256" key="2">
    <source>
        <dbReference type="ARBA" id="ARBA00022448"/>
    </source>
</evidence>
<reference evidence="8" key="1">
    <citation type="submission" date="2018-05" db="EMBL/GenBank/DDBJ databases">
        <authorList>
            <person name="Lanie J.A."/>
            <person name="Ng W.-L."/>
            <person name="Kazmierczak K.M."/>
            <person name="Andrzejewski T.M."/>
            <person name="Davidsen T.M."/>
            <person name="Wayne K.J."/>
            <person name="Tettelin H."/>
            <person name="Glass J.I."/>
            <person name="Rusch D."/>
            <person name="Podicherti R."/>
            <person name="Tsui H.-C.T."/>
            <person name="Winkler M.E."/>
        </authorList>
    </citation>
    <scope>NUCLEOTIDE SEQUENCE</scope>
</reference>
<feature type="transmembrane region" description="Helical" evidence="7">
    <location>
        <begin position="244"/>
        <end position="263"/>
    </location>
</feature>
<evidence type="ECO:0008006" key="9">
    <source>
        <dbReference type="Google" id="ProtNLM"/>
    </source>
</evidence>
<evidence type="ECO:0000256" key="6">
    <source>
        <dbReference type="ARBA" id="ARBA00023136"/>
    </source>
</evidence>
<comment type="subcellular location">
    <subcellularLocation>
        <location evidence="1">Cell membrane</location>
        <topology evidence="1">Multi-pass membrane protein</topology>
    </subcellularLocation>
</comment>
<accession>A0A382MX55</accession>
<keyword evidence="4 7" id="KW-0812">Transmembrane</keyword>
<dbReference type="Pfam" id="PF02028">
    <property type="entry name" value="BCCT"/>
    <property type="match status" value="1"/>
</dbReference>
<dbReference type="InterPro" id="IPR000060">
    <property type="entry name" value="BCCT_transptr"/>
</dbReference>
<dbReference type="GO" id="GO:0005886">
    <property type="term" value="C:plasma membrane"/>
    <property type="evidence" value="ECO:0007669"/>
    <property type="project" value="UniProtKB-SubCell"/>
</dbReference>
<dbReference type="PANTHER" id="PTHR30047:SF7">
    <property type="entry name" value="HIGH-AFFINITY CHOLINE TRANSPORT PROTEIN"/>
    <property type="match status" value="1"/>
</dbReference>
<organism evidence="8">
    <name type="scientific">marine metagenome</name>
    <dbReference type="NCBI Taxonomy" id="408172"/>
    <lineage>
        <taxon>unclassified sequences</taxon>
        <taxon>metagenomes</taxon>
        <taxon>ecological metagenomes</taxon>
    </lineage>
</organism>
<feature type="transmembrane region" description="Helical" evidence="7">
    <location>
        <begin position="112"/>
        <end position="129"/>
    </location>
</feature>
<feature type="transmembrane region" description="Helical" evidence="7">
    <location>
        <begin position="26"/>
        <end position="45"/>
    </location>
</feature>